<dbReference type="Gene3D" id="1.25.40.10">
    <property type="entry name" value="Tetratricopeptide repeat domain"/>
    <property type="match status" value="2"/>
</dbReference>
<organism evidence="1 2">
    <name type="scientific">candidate division WOR-3 bacterium</name>
    <dbReference type="NCBI Taxonomy" id="2052148"/>
    <lineage>
        <taxon>Bacteria</taxon>
        <taxon>Bacteria division WOR-3</taxon>
    </lineage>
</organism>
<protein>
    <recommendedName>
        <fullName evidence="3">Tetratricopeptide repeat protein</fullName>
    </recommendedName>
</protein>
<dbReference type="AlphaFoldDB" id="A0A9D5KBF1"/>
<name>A0A9D5KBF1_UNCW3</name>
<evidence type="ECO:0000313" key="1">
    <source>
        <dbReference type="EMBL" id="MBD3365074.1"/>
    </source>
</evidence>
<dbReference type="SUPFAM" id="SSF48452">
    <property type="entry name" value="TPR-like"/>
    <property type="match status" value="1"/>
</dbReference>
<evidence type="ECO:0008006" key="3">
    <source>
        <dbReference type="Google" id="ProtNLM"/>
    </source>
</evidence>
<dbReference type="Proteomes" id="UP000630660">
    <property type="component" value="Unassembled WGS sequence"/>
</dbReference>
<sequence>MFVFTLIMLFSQTDGLGYTIEAAEEFERKPDFDYPIPAWVTTEYLFELSGFSLTEDEEKAIDEAILFSQLGGSSPSSVLRKPASFLSQAIADTALVLLDLELKKPLSPQLRRQIYLYKITAYWLKDNPDGAARMLAMLAKDTAGNVEDLSFLYDLVFYWENGYLETTDSLLYYLFQNRNEGKALKFLPSNPEAATALRYHLDERQKIEPAGATGSYLRAHRLLRRGEYSQARDSLTAIYNLKTPFSPFIRFDLTSAMLALDDATSAREVLDDSFPPPNLISAQDIALLRVKLAFKEGRDLLVREYFKKAAQKPAYELYIRWITEPGSPQTESAFTKFGARDLYSVLPVVKLIREKGYKNTLPALEGLFNNLDIFGSSPMVDVITSLYVVAENDTGNYEVTIGMADAIAERGRRQRERNYFLSLAHLAVGDAFYYKKGHFEFRSRPFYAYASQCPYAELSNKAHFSLAWSYLDTREFESTDSVITILAESTLTPDQEELLTFLKGLVTYAERDFEEAAEIFTGLTLSSDPQRQMQGYYYRARSYEQAGKPELTARAYDELLSRFPDEEDIRDAWPRLVRAQLEKDDLDGAKKTLQRLVKEARKHHFKFTDLYKDILRMIYDASLASGDVEHAREIAERLSSTEGSSLILEAFYYQQGEDYTELWQVDDLLVTVNRLTEVNEESAYLPPLLLQLAKMEIELADYDSATVRLEKIMQWPEQGEVKSLLPEVHYHRIRIAVLQQNWDKVISAGEIYALTYPEYEEYTARVLLLRVMALVGRAENAKPFDRKKDINEALADLNLLESKYKDTAFFEKNTEEIEFWRETAEAYTK</sequence>
<comment type="caution">
    <text evidence="1">The sequence shown here is derived from an EMBL/GenBank/DDBJ whole genome shotgun (WGS) entry which is preliminary data.</text>
</comment>
<accession>A0A9D5KBF1</accession>
<dbReference type="InterPro" id="IPR011990">
    <property type="entry name" value="TPR-like_helical_dom_sf"/>
</dbReference>
<gene>
    <name evidence="1" type="ORF">GF359_07645</name>
</gene>
<dbReference type="EMBL" id="WJKJ01000252">
    <property type="protein sequence ID" value="MBD3365074.1"/>
    <property type="molecule type" value="Genomic_DNA"/>
</dbReference>
<proteinExistence type="predicted"/>
<reference evidence="1" key="1">
    <citation type="submission" date="2019-11" db="EMBL/GenBank/DDBJ databases">
        <title>Microbial mats filling the niche in hypersaline microbial mats.</title>
        <authorList>
            <person name="Wong H.L."/>
            <person name="Macleod F.I."/>
            <person name="White R.A. III"/>
            <person name="Burns B.P."/>
        </authorList>
    </citation>
    <scope>NUCLEOTIDE SEQUENCE</scope>
    <source>
        <strain evidence="1">Bin_327</strain>
    </source>
</reference>
<evidence type="ECO:0000313" key="2">
    <source>
        <dbReference type="Proteomes" id="UP000630660"/>
    </source>
</evidence>